<sequence>MQLGKYFDQLRAQRGLTSDNQVGELLGVAGNAVTQYRKGDRKMDNEACLRLAQLLELENPLPVIMAADMDRAERHGQRSLWEVFSTRMAGSATAALLLVVVAGVTNFVTPSAAKAAPLSHSEGRPVYLMLNKMVAADARSKTLAGTNASNEFNELQAGYVGLKTIPGSTLNAAV</sequence>
<dbReference type="Proteomes" id="UP000053470">
    <property type="component" value="Unassembled WGS sequence"/>
</dbReference>
<proteinExistence type="predicted"/>
<name>A0A7U7JE91_RALSL</name>
<dbReference type="RefSeq" id="WP_020957806.1">
    <property type="nucleotide sequence ID" value="NZ_LN651281.1"/>
</dbReference>
<reference evidence="1" key="2">
    <citation type="submission" date="2022-04" db="EMBL/GenBank/DDBJ databases">
        <title>Genomic draft of R. solanacearum strain IPO1609, a phylotype IIB1/biovar 2/race 3 strain isolated from potato in Europe.</title>
        <authorList>
            <person name="Boucher C."/>
            <person name="Carrere S."/>
            <person name="Dossat C."/>
            <person name="Elbaz M."/>
            <person name="Genin S."/>
            <person name="Gouzy J."/>
            <person name="Prior P."/>
            <person name="Segurens B."/>
            <person name="Wincker P."/>
        </authorList>
    </citation>
    <scope>NUCLEOTIDE SEQUENCE</scope>
    <source>
        <strain evidence="1">IPO1609</strain>
    </source>
</reference>
<keyword evidence="2" id="KW-1185">Reference proteome</keyword>
<accession>A0A7U7JE91</accession>
<evidence type="ECO:0000313" key="2">
    <source>
        <dbReference type="Proteomes" id="UP000053470"/>
    </source>
</evidence>
<dbReference type="GO" id="GO:0003677">
    <property type="term" value="F:DNA binding"/>
    <property type="evidence" value="ECO:0007669"/>
    <property type="project" value="UniProtKB-KW"/>
</dbReference>
<protein>
    <submittedName>
        <fullName evidence="1">Bacteriophage dna-binding transcription regulator protein</fullName>
    </submittedName>
</protein>
<dbReference type="CDD" id="cd00093">
    <property type="entry name" value="HTH_XRE"/>
    <property type="match status" value="1"/>
</dbReference>
<organism evidence="1 2">
    <name type="scientific">Ralstonia solanacearum IPO1609</name>
    <dbReference type="NCBI Taxonomy" id="564066"/>
    <lineage>
        <taxon>Bacteria</taxon>
        <taxon>Pseudomonadati</taxon>
        <taxon>Pseudomonadota</taxon>
        <taxon>Betaproteobacteria</taxon>
        <taxon>Burkholderiales</taxon>
        <taxon>Burkholderiaceae</taxon>
        <taxon>Ralstonia</taxon>
        <taxon>Ralstonia solanacearum species complex</taxon>
    </lineage>
</organism>
<dbReference type="SUPFAM" id="SSF47413">
    <property type="entry name" value="lambda repressor-like DNA-binding domains"/>
    <property type="match status" value="1"/>
</dbReference>
<dbReference type="AlphaFoldDB" id="A0A7U7JE91"/>
<keyword evidence="1" id="KW-0238">DNA-binding</keyword>
<evidence type="ECO:0000313" key="1">
    <source>
        <dbReference type="EMBL" id="CEJ17308.1"/>
    </source>
</evidence>
<dbReference type="InterPro" id="IPR010982">
    <property type="entry name" value="Lambda_DNA-bd_dom_sf"/>
</dbReference>
<dbReference type="Gene3D" id="1.10.260.40">
    <property type="entry name" value="lambda repressor-like DNA-binding domains"/>
    <property type="match status" value="1"/>
</dbReference>
<dbReference type="InterPro" id="IPR001387">
    <property type="entry name" value="Cro/C1-type_HTH"/>
</dbReference>
<reference evidence="1" key="1">
    <citation type="submission" date="2014-11" db="EMBL/GenBank/DDBJ databases">
        <authorList>
            <person name="Genoscope - CEA"/>
        </authorList>
    </citation>
    <scope>NUCLEOTIDE SEQUENCE</scope>
    <source>
        <strain evidence="1">IPO1609</strain>
    </source>
</reference>
<gene>
    <name evidence="1" type="ORF">RSIPO_04004</name>
</gene>
<dbReference type="EMBL" id="LN651281">
    <property type="protein sequence ID" value="CEJ17308.1"/>
    <property type="molecule type" value="Genomic_DNA"/>
</dbReference>